<evidence type="ECO:0000256" key="13">
    <source>
        <dbReference type="SAM" id="Phobius"/>
    </source>
</evidence>
<gene>
    <name evidence="14" type="ordered locus">Tcur_4399</name>
</gene>
<feature type="transmembrane region" description="Helical" evidence="13">
    <location>
        <begin position="92"/>
        <end position="112"/>
    </location>
</feature>
<dbReference type="RefSeq" id="WP_012854709.1">
    <property type="nucleotide sequence ID" value="NC_013510.1"/>
</dbReference>
<dbReference type="GO" id="GO:0015252">
    <property type="term" value="F:proton channel activity"/>
    <property type="evidence" value="ECO:0007669"/>
    <property type="project" value="InterPro"/>
</dbReference>
<dbReference type="GO" id="GO:0016020">
    <property type="term" value="C:membrane"/>
    <property type="evidence" value="ECO:0007669"/>
    <property type="project" value="UniProtKB-SubCell"/>
</dbReference>
<evidence type="ECO:0000313" key="14">
    <source>
        <dbReference type="EMBL" id="ACY99926.1"/>
    </source>
</evidence>
<dbReference type="OrthoDB" id="7626281at2"/>
<dbReference type="eggNOG" id="COG3548">
    <property type="taxonomic scope" value="Bacteria"/>
</dbReference>
<evidence type="ECO:0000256" key="12">
    <source>
        <dbReference type="ARBA" id="ARBA00034430"/>
    </source>
</evidence>
<evidence type="ECO:0000256" key="4">
    <source>
        <dbReference type="ARBA" id="ARBA00022538"/>
    </source>
</evidence>
<evidence type="ECO:0000256" key="1">
    <source>
        <dbReference type="ARBA" id="ARBA00004141"/>
    </source>
</evidence>
<dbReference type="Proteomes" id="UP000001918">
    <property type="component" value="Chromosome"/>
</dbReference>
<evidence type="ECO:0008006" key="16">
    <source>
        <dbReference type="Google" id="ProtNLM"/>
    </source>
</evidence>
<dbReference type="AlphaFoldDB" id="D1A452"/>
<dbReference type="InterPro" id="IPR010617">
    <property type="entry name" value="TMEM175-like"/>
</dbReference>
<dbReference type="PANTHER" id="PTHR31462:SF5">
    <property type="entry name" value="ENDOSOMAL_LYSOSOMAL PROTON CHANNEL TMEM175"/>
    <property type="match status" value="1"/>
</dbReference>
<keyword evidence="15" id="KW-1185">Reference proteome</keyword>
<feature type="transmembrane region" description="Helical" evidence="13">
    <location>
        <begin position="60"/>
        <end position="80"/>
    </location>
</feature>
<dbReference type="HOGENOM" id="CLU_090238_3_0_11"/>
<evidence type="ECO:0000256" key="11">
    <source>
        <dbReference type="ARBA" id="ARBA00023303"/>
    </source>
</evidence>
<keyword evidence="5 13" id="KW-0812">Transmembrane</keyword>
<protein>
    <recommendedName>
        <fullName evidence="16">DUF1211 domain-containing protein</fullName>
    </recommendedName>
</protein>
<evidence type="ECO:0000256" key="6">
    <source>
        <dbReference type="ARBA" id="ARBA00022826"/>
    </source>
</evidence>
<evidence type="ECO:0000256" key="8">
    <source>
        <dbReference type="ARBA" id="ARBA00022989"/>
    </source>
</evidence>
<proteinExistence type="inferred from homology"/>
<dbReference type="PANTHER" id="PTHR31462">
    <property type="entry name" value="ENDOSOMAL/LYSOSOMAL POTASSIUM CHANNEL TMEM175"/>
    <property type="match status" value="1"/>
</dbReference>
<keyword evidence="10 13" id="KW-0472">Membrane</keyword>
<keyword evidence="6" id="KW-0631">Potassium channel</keyword>
<evidence type="ECO:0000256" key="10">
    <source>
        <dbReference type="ARBA" id="ARBA00023136"/>
    </source>
</evidence>
<evidence type="ECO:0000256" key="3">
    <source>
        <dbReference type="ARBA" id="ARBA00022448"/>
    </source>
</evidence>
<keyword evidence="8 13" id="KW-1133">Transmembrane helix</keyword>
<evidence type="ECO:0000256" key="7">
    <source>
        <dbReference type="ARBA" id="ARBA00022958"/>
    </source>
</evidence>
<evidence type="ECO:0000256" key="2">
    <source>
        <dbReference type="ARBA" id="ARBA00006920"/>
    </source>
</evidence>
<feature type="transmembrane region" description="Helical" evidence="13">
    <location>
        <begin position="167"/>
        <end position="192"/>
    </location>
</feature>
<evidence type="ECO:0000256" key="5">
    <source>
        <dbReference type="ARBA" id="ARBA00022692"/>
    </source>
</evidence>
<dbReference type="EMBL" id="CP001738">
    <property type="protein sequence ID" value="ACY99926.1"/>
    <property type="molecule type" value="Genomic_DNA"/>
</dbReference>
<name>D1A452_THECD</name>
<keyword evidence="7" id="KW-0630">Potassium</keyword>
<feature type="transmembrane region" description="Helical" evidence="13">
    <location>
        <begin position="118"/>
        <end position="141"/>
    </location>
</feature>
<organism evidence="14 15">
    <name type="scientific">Thermomonospora curvata (strain ATCC 19995 / DSM 43183 / JCM 3096 / KCTC 9072 / NBRC 15933 / NCIMB 10081 / Henssen B9)</name>
    <dbReference type="NCBI Taxonomy" id="471852"/>
    <lineage>
        <taxon>Bacteria</taxon>
        <taxon>Bacillati</taxon>
        <taxon>Actinomycetota</taxon>
        <taxon>Actinomycetes</taxon>
        <taxon>Streptosporangiales</taxon>
        <taxon>Thermomonosporaceae</taxon>
        <taxon>Thermomonospora</taxon>
    </lineage>
</organism>
<keyword evidence="9" id="KW-0406">Ion transport</keyword>
<feature type="transmembrane region" description="Helical" evidence="13">
    <location>
        <begin position="20"/>
        <end position="40"/>
    </location>
</feature>
<dbReference type="KEGG" id="tcu:Tcur_4399"/>
<comment type="similarity">
    <text evidence="2">Belongs to the TMEM175 family.</text>
</comment>
<keyword evidence="11" id="KW-0407">Ion channel</keyword>
<evidence type="ECO:0000256" key="9">
    <source>
        <dbReference type="ARBA" id="ARBA00023065"/>
    </source>
</evidence>
<dbReference type="STRING" id="471852.Tcur_4399"/>
<evidence type="ECO:0000313" key="15">
    <source>
        <dbReference type="Proteomes" id="UP000001918"/>
    </source>
</evidence>
<reference evidence="14 15" key="1">
    <citation type="journal article" date="2011" name="Stand. Genomic Sci.">
        <title>Complete genome sequence of Thermomonospora curvata type strain (B9).</title>
        <authorList>
            <person name="Chertkov O."/>
            <person name="Sikorski J."/>
            <person name="Nolan M."/>
            <person name="Lapidus A."/>
            <person name="Lucas S."/>
            <person name="Del Rio T.G."/>
            <person name="Tice H."/>
            <person name="Cheng J.F."/>
            <person name="Goodwin L."/>
            <person name="Pitluck S."/>
            <person name="Liolios K."/>
            <person name="Ivanova N."/>
            <person name="Mavromatis K."/>
            <person name="Mikhailova N."/>
            <person name="Ovchinnikova G."/>
            <person name="Pati A."/>
            <person name="Chen A."/>
            <person name="Palaniappan K."/>
            <person name="Djao O.D."/>
            <person name="Land M."/>
            <person name="Hauser L."/>
            <person name="Chang Y.J."/>
            <person name="Jeffries C.D."/>
            <person name="Brettin T."/>
            <person name="Han C."/>
            <person name="Detter J.C."/>
            <person name="Rohde M."/>
            <person name="Goker M."/>
            <person name="Woyke T."/>
            <person name="Bristow J."/>
            <person name="Eisen J.A."/>
            <person name="Markowitz V."/>
            <person name="Hugenholtz P."/>
            <person name="Klenk H.P."/>
            <person name="Kyrpides N.C."/>
        </authorList>
    </citation>
    <scope>NUCLEOTIDE SEQUENCE [LARGE SCALE GENOMIC DNA]</scope>
    <source>
        <strain evidence="15">ATCC 19995 / DSM 43183 / JCM 3096 / KCTC 9072 / NBRC 15933 / NCIMB 10081 / Henssen B9</strain>
    </source>
</reference>
<comment type="subcellular location">
    <subcellularLocation>
        <location evidence="1">Membrane</location>
        <topology evidence="1">Multi-pass membrane protein</topology>
    </subcellularLocation>
</comment>
<comment type="catalytic activity">
    <reaction evidence="12">
        <text>K(+)(in) = K(+)(out)</text>
        <dbReference type="Rhea" id="RHEA:29463"/>
        <dbReference type="ChEBI" id="CHEBI:29103"/>
    </reaction>
</comment>
<sequence>MPEGAQRSRGDGLVDRERLLGFADAVIAIAITLLALGIQVPAGLTEPQLRQVLHGALPDLWAYALSFAVIGLFWLGNHGLFAMVAQVDGPMVMLELALLACIAILPFPTRLISDYGNVSVAVAGYAGTLALAGALMTVMSLRLRRPGPLRAPGVPQRRVRSEITDNVVLTLVFGVSAPVAFLSPSAAMYLWLLLLLRRVAQSLGGRVRGARRPGERAD</sequence>
<dbReference type="GO" id="GO:0005267">
    <property type="term" value="F:potassium channel activity"/>
    <property type="evidence" value="ECO:0007669"/>
    <property type="project" value="UniProtKB-KW"/>
</dbReference>
<keyword evidence="3" id="KW-0813">Transport</keyword>
<dbReference type="Pfam" id="PF06736">
    <property type="entry name" value="TMEM175"/>
    <property type="match status" value="1"/>
</dbReference>
<accession>D1A452</accession>
<keyword evidence="4" id="KW-0633">Potassium transport</keyword>